<dbReference type="AlphaFoldDB" id="A0A517YVS2"/>
<keyword evidence="2" id="KW-1185">Reference proteome</keyword>
<reference evidence="1 2" key="1">
    <citation type="submission" date="2019-02" db="EMBL/GenBank/DDBJ databases">
        <title>Deep-cultivation of Planctomycetes and their phenomic and genomic characterization uncovers novel biology.</title>
        <authorList>
            <person name="Wiegand S."/>
            <person name="Jogler M."/>
            <person name="Boedeker C."/>
            <person name="Pinto D."/>
            <person name="Vollmers J."/>
            <person name="Rivas-Marin E."/>
            <person name="Kohn T."/>
            <person name="Peeters S.H."/>
            <person name="Heuer A."/>
            <person name="Rast P."/>
            <person name="Oberbeckmann S."/>
            <person name="Bunk B."/>
            <person name="Jeske O."/>
            <person name="Meyerdierks A."/>
            <person name="Storesund J.E."/>
            <person name="Kallscheuer N."/>
            <person name="Luecker S."/>
            <person name="Lage O.M."/>
            <person name="Pohl T."/>
            <person name="Merkel B.J."/>
            <person name="Hornburger P."/>
            <person name="Mueller R.-W."/>
            <person name="Bruemmer F."/>
            <person name="Labrenz M."/>
            <person name="Spormann A.M."/>
            <person name="Op den Camp H."/>
            <person name="Overmann J."/>
            <person name="Amann R."/>
            <person name="Jetten M.S.M."/>
            <person name="Mascher T."/>
            <person name="Medema M.H."/>
            <person name="Devos D.P."/>
            <person name="Kaster A.-K."/>
            <person name="Ovreas L."/>
            <person name="Rohde M."/>
            <person name="Galperin M.Y."/>
            <person name="Jogler C."/>
        </authorList>
    </citation>
    <scope>NUCLEOTIDE SEQUENCE [LARGE SCALE GENOMIC DNA]</scope>
    <source>
        <strain evidence="1 2">KS4</strain>
    </source>
</reference>
<dbReference type="EMBL" id="CP036425">
    <property type="protein sequence ID" value="QDU34292.1"/>
    <property type="molecule type" value="Genomic_DNA"/>
</dbReference>
<dbReference type="RefSeq" id="WP_145078010.1">
    <property type="nucleotide sequence ID" value="NZ_CP036425.1"/>
</dbReference>
<organism evidence="1 2">
    <name type="scientific">Poriferisphaera corsica</name>
    <dbReference type="NCBI Taxonomy" id="2528020"/>
    <lineage>
        <taxon>Bacteria</taxon>
        <taxon>Pseudomonadati</taxon>
        <taxon>Planctomycetota</taxon>
        <taxon>Phycisphaerae</taxon>
        <taxon>Phycisphaerales</taxon>
        <taxon>Phycisphaeraceae</taxon>
        <taxon>Poriferisphaera</taxon>
    </lineage>
</organism>
<evidence type="ECO:0000313" key="2">
    <source>
        <dbReference type="Proteomes" id="UP000317369"/>
    </source>
</evidence>
<dbReference type="Gene3D" id="3.10.150.10">
    <property type="entry name" value="DNA Polymerase III, subunit A, domain 2"/>
    <property type="match status" value="1"/>
</dbReference>
<evidence type="ECO:0000313" key="1">
    <source>
        <dbReference type="EMBL" id="QDU34292.1"/>
    </source>
</evidence>
<gene>
    <name evidence="1" type="ORF">KS4_23590</name>
</gene>
<dbReference type="KEGG" id="pcor:KS4_23590"/>
<protein>
    <submittedName>
        <fullName evidence="1">Uncharacterized protein</fullName>
    </submittedName>
</protein>
<accession>A0A517YVS2</accession>
<name>A0A517YVS2_9BACT</name>
<dbReference type="Proteomes" id="UP000317369">
    <property type="component" value="Chromosome"/>
</dbReference>
<proteinExistence type="predicted"/>
<sequence>MTTKQTTANTQCEILTIIKPLKEIAAAEDTKYMNSGVHVIKNGQQIRMEITDSAHCLIADYEDPESVGDDFDCVIPPAVIDMLPVDDIEGVSISLVATGQNRYFFKTDFAEIHFNSTCCEMMFPPVEQVLEIRCVHEKTANFSESVRFGAVLVSKVLNAICMCRQITAMDEIDQHVDMALRGDADAVLLTATVNTCSCFSPHEYHNYLVNIKALVMPVDKRAKDTTQIGGQYVG</sequence>